<sequence length="294" mass="33730">MAWHKSLAPGSIDSWSYLERFNKAVVEVKVEESMKLYLLDRGLRRDSDFAKAVGIEELKTLDAFFEKAKKYIAYEEKHKAIDLRRPKSQEKPRNHEKDEGGTSRRGNEKGREERIKESKPPRGKFTTYTPLNAPRDRIFAEVFAADFKKAGIHFPRQQPMKANTDKTKFCRYHKSHGHVTEDCVHLKDAIEILIQKGYARRYVQNGEQVQQQREPQEVAMAIDVSEQENNRGVVPQALAISAPEITLPSPGSDEGALMRHFNAHMNGSWENFPKALIITGGAQQSHHRLREKKI</sequence>
<dbReference type="AlphaFoldDB" id="A0A2K3JP13"/>
<evidence type="ECO:0000313" key="2">
    <source>
        <dbReference type="EMBL" id="PNX55773.1"/>
    </source>
</evidence>
<dbReference type="EMBL" id="ASHM01072747">
    <property type="protein sequence ID" value="PNX55773.1"/>
    <property type="molecule type" value="Genomic_DNA"/>
</dbReference>
<reference evidence="2 3" key="2">
    <citation type="journal article" date="2017" name="Front. Plant Sci.">
        <title>Gene Classification and Mining of Molecular Markers Useful in Red Clover (Trifolium pratense) Breeding.</title>
        <authorList>
            <person name="Istvanek J."/>
            <person name="Dluhosova J."/>
            <person name="Dluhos P."/>
            <person name="Patkova L."/>
            <person name="Nedelnik J."/>
            <person name="Repkova J."/>
        </authorList>
    </citation>
    <scope>NUCLEOTIDE SEQUENCE [LARGE SCALE GENOMIC DNA]</scope>
    <source>
        <strain evidence="3">cv. Tatra</strain>
        <tissue evidence="2">Young leaves</tissue>
    </source>
</reference>
<reference evidence="2 3" key="1">
    <citation type="journal article" date="2014" name="Am. J. Bot.">
        <title>Genome assembly and annotation for red clover (Trifolium pratense; Fabaceae).</title>
        <authorList>
            <person name="Istvanek J."/>
            <person name="Jaros M."/>
            <person name="Krenek A."/>
            <person name="Repkova J."/>
        </authorList>
    </citation>
    <scope>NUCLEOTIDE SEQUENCE [LARGE SCALE GENOMIC DNA]</scope>
    <source>
        <strain evidence="3">cv. Tatra</strain>
        <tissue evidence="2">Young leaves</tissue>
    </source>
</reference>
<evidence type="ECO:0000256" key="1">
    <source>
        <dbReference type="SAM" id="MobiDB-lite"/>
    </source>
</evidence>
<proteinExistence type="predicted"/>
<evidence type="ECO:0000313" key="3">
    <source>
        <dbReference type="Proteomes" id="UP000236291"/>
    </source>
</evidence>
<evidence type="ECO:0008006" key="4">
    <source>
        <dbReference type="Google" id="ProtNLM"/>
    </source>
</evidence>
<organism evidence="2 3">
    <name type="scientific">Trifolium pratense</name>
    <name type="common">Red clover</name>
    <dbReference type="NCBI Taxonomy" id="57577"/>
    <lineage>
        <taxon>Eukaryota</taxon>
        <taxon>Viridiplantae</taxon>
        <taxon>Streptophyta</taxon>
        <taxon>Embryophyta</taxon>
        <taxon>Tracheophyta</taxon>
        <taxon>Spermatophyta</taxon>
        <taxon>Magnoliopsida</taxon>
        <taxon>eudicotyledons</taxon>
        <taxon>Gunneridae</taxon>
        <taxon>Pentapetalae</taxon>
        <taxon>rosids</taxon>
        <taxon>fabids</taxon>
        <taxon>Fabales</taxon>
        <taxon>Fabaceae</taxon>
        <taxon>Papilionoideae</taxon>
        <taxon>50 kb inversion clade</taxon>
        <taxon>NPAAA clade</taxon>
        <taxon>Hologalegina</taxon>
        <taxon>IRL clade</taxon>
        <taxon>Trifolieae</taxon>
        <taxon>Trifolium</taxon>
    </lineage>
</organism>
<dbReference type="Proteomes" id="UP000236291">
    <property type="component" value="Unassembled WGS sequence"/>
</dbReference>
<gene>
    <name evidence="2" type="ORF">L195_g049403</name>
</gene>
<feature type="region of interest" description="Disordered" evidence="1">
    <location>
        <begin position="83"/>
        <end position="130"/>
    </location>
</feature>
<protein>
    <recommendedName>
        <fullName evidence="4">Retrotransposon gag domain-containing protein</fullName>
    </recommendedName>
</protein>
<comment type="caution">
    <text evidence="2">The sequence shown here is derived from an EMBL/GenBank/DDBJ whole genome shotgun (WGS) entry which is preliminary data.</text>
</comment>
<name>A0A2K3JP13_TRIPR</name>
<feature type="compositionally biased region" description="Basic and acidic residues" evidence="1">
    <location>
        <begin position="83"/>
        <end position="120"/>
    </location>
</feature>
<accession>A0A2K3JP13</accession>